<comment type="domain">
    <text evidence="8">The N-terminal domain determines nucleotide recognition and specific binding, while the C-terminal domain determines the specific binding to the target protein.</text>
</comment>
<feature type="binding site" evidence="8">
    <location>
        <position position="96"/>
    </location>
    <ligand>
        <name>GTP</name>
        <dbReference type="ChEBI" id="CHEBI:37565"/>
    </ligand>
</feature>
<dbReference type="SUPFAM" id="SSF53448">
    <property type="entry name" value="Nucleotide-diphospho-sugar transferases"/>
    <property type="match status" value="1"/>
</dbReference>
<dbReference type="InterPro" id="IPR029044">
    <property type="entry name" value="Nucleotide-diphossugar_trans"/>
</dbReference>
<feature type="binding site" evidence="8">
    <location>
        <position position="65"/>
    </location>
    <ligand>
        <name>GTP</name>
        <dbReference type="ChEBI" id="CHEBI:37565"/>
    </ligand>
</feature>
<dbReference type="HAMAP" id="MF_00316">
    <property type="entry name" value="MobA"/>
    <property type="match status" value="1"/>
</dbReference>
<keyword evidence="11" id="KW-1185">Reference proteome</keyword>
<protein>
    <recommendedName>
        <fullName evidence="8">Probable molybdenum cofactor guanylyltransferase</fullName>
        <shortName evidence="8">MoCo guanylyltransferase</shortName>
        <ecNumber evidence="8">2.7.7.77</ecNumber>
    </recommendedName>
    <alternativeName>
        <fullName evidence="8">GTP:molybdopterin guanylyltransferase</fullName>
    </alternativeName>
    <alternativeName>
        <fullName evidence="8">Mo-MPT guanylyltransferase</fullName>
    </alternativeName>
    <alternativeName>
        <fullName evidence="8">Molybdopterin guanylyltransferase</fullName>
    </alternativeName>
    <alternativeName>
        <fullName evidence="8">Molybdopterin-guanine dinucleotide synthase</fullName>
        <shortName evidence="8">MGD synthase</shortName>
    </alternativeName>
</protein>
<dbReference type="Proteomes" id="UP000214588">
    <property type="component" value="Unassembled WGS sequence"/>
</dbReference>
<evidence type="ECO:0000256" key="8">
    <source>
        <dbReference type="HAMAP-Rule" id="MF_00316"/>
    </source>
</evidence>
<dbReference type="Gene3D" id="3.90.550.10">
    <property type="entry name" value="Spore Coat Polysaccharide Biosynthesis Protein SpsA, Chain A"/>
    <property type="match status" value="1"/>
</dbReference>
<keyword evidence="6 8" id="KW-0342">GTP-binding</keyword>
<name>A0A226BX21_9FIRM</name>
<dbReference type="GO" id="GO:0005737">
    <property type="term" value="C:cytoplasm"/>
    <property type="evidence" value="ECO:0007669"/>
    <property type="project" value="UniProtKB-SubCell"/>
</dbReference>
<keyword evidence="5 8" id="KW-0460">Magnesium</keyword>
<evidence type="ECO:0000256" key="5">
    <source>
        <dbReference type="ARBA" id="ARBA00022842"/>
    </source>
</evidence>
<accession>A0A226BX21</accession>
<comment type="caution">
    <text evidence="8">Lacks conserved residue(s) required for the propagation of feature annotation.</text>
</comment>
<keyword evidence="3 8" id="KW-0479">Metal-binding</keyword>
<keyword evidence="1 8" id="KW-0963">Cytoplasm</keyword>
<gene>
    <name evidence="8" type="primary">mobA</name>
    <name evidence="10" type="ORF">CDO51_07705</name>
</gene>
<dbReference type="InterPro" id="IPR013482">
    <property type="entry name" value="Molybde_CF_guanTrfase"/>
</dbReference>
<evidence type="ECO:0000256" key="4">
    <source>
        <dbReference type="ARBA" id="ARBA00022741"/>
    </source>
</evidence>
<evidence type="ECO:0000256" key="2">
    <source>
        <dbReference type="ARBA" id="ARBA00022679"/>
    </source>
</evidence>
<keyword evidence="7 8" id="KW-0501">Molybdenum cofactor biosynthesis</keyword>
<dbReference type="InterPro" id="IPR025877">
    <property type="entry name" value="MobA-like_NTP_Trfase"/>
</dbReference>
<dbReference type="GO" id="GO:0046872">
    <property type="term" value="F:metal ion binding"/>
    <property type="evidence" value="ECO:0007669"/>
    <property type="project" value="UniProtKB-KW"/>
</dbReference>
<evidence type="ECO:0000313" key="10">
    <source>
        <dbReference type="EMBL" id="OWZ83588.1"/>
    </source>
</evidence>
<comment type="caution">
    <text evidence="10">The sequence shown here is derived from an EMBL/GenBank/DDBJ whole genome shotgun (WGS) entry which is preliminary data.</text>
</comment>
<feature type="binding site" evidence="8">
    <location>
        <position position="96"/>
    </location>
    <ligand>
        <name>Mg(2+)</name>
        <dbReference type="ChEBI" id="CHEBI:18420"/>
    </ligand>
</feature>
<reference evidence="10 11" key="1">
    <citation type="submission" date="2017-06" db="EMBL/GenBank/DDBJ databases">
        <title>Draft Genome Sequence of Natranaerobius trueperi halophilic, alkalithermophilic bacteria from soda lakes.</title>
        <authorList>
            <person name="Zhao B."/>
        </authorList>
    </citation>
    <scope>NUCLEOTIDE SEQUENCE [LARGE SCALE GENOMIC DNA]</scope>
    <source>
        <strain evidence="10 11">DSM 18760</strain>
    </source>
</reference>
<evidence type="ECO:0000313" key="11">
    <source>
        <dbReference type="Proteomes" id="UP000214588"/>
    </source>
</evidence>
<sequence length="199" mass="22802">MRSTAIVLAGGESKRMGTDKIFLELNKKRIIDFVLEITTKIFKETIIVSNNCENFNGYSVKTIKDKMNHLKKSSLRGIYSGLSEIDSEYGFVIGGDMPFINSNLIEAMVGQIEENAWDVVIPKFGKFYEPLFAIYHKSCLSNIKQQLLSENHRIVSFFSTKKVLTLSKNYCKQYDPDLISFFNVNTPSQLEIARRYLDN</sequence>
<comment type="similarity">
    <text evidence="8">Belongs to the MobA family.</text>
</comment>
<comment type="function">
    <text evidence="8">Transfers a GMP moiety from GTP to Mo-molybdopterin (Mo-MPT) cofactor (Moco or molybdenum cofactor) to form Mo-molybdopterin guanine dinucleotide (Mo-MGD) cofactor.</text>
</comment>
<evidence type="ECO:0000256" key="7">
    <source>
        <dbReference type="ARBA" id="ARBA00023150"/>
    </source>
</evidence>
<dbReference type="PANTHER" id="PTHR19136:SF81">
    <property type="entry name" value="MOLYBDENUM COFACTOR GUANYLYLTRANSFERASE"/>
    <property type="match status" value="1"/>
</dbReference>
<keyword evidence="2 8" id="KW-0808">Transferase</keyword>
<evidence type="ECO:0000256" key="1">
    <source>
        <dbReference type="ARBA" id="ARBA00022490"/>
    </source>
</evidence>
<dbReference type="CDD" id="cd02503">
    <property type="entry name" value="MobA"/>
    <property type="match status" value="1"/>
</dbReference>
<feature type="binding site" evidence="8">
    <location>
        <position position="20"/>
    </location>
    <ligand>
        <name>GTP</name>
        <dbReference type="ChEBI" id="CHEBI:37565"/>
    </ligand>
</feature>
<comment type="catalytic activity">
    <reaction evidence="8">
        <text>Mo-molybdopterin + GTP + H(+) = Mo-molybdopterin guanine dinucleotide + diphosphate</text>
        <dbReference type="Rhea" id="RHEA:34243"/>
        <dbReference type="ChEBI" id="CHEBI:15378"/>
        <dbReference type="ChEBI" id="CHEBI:33019"/>
        <dbReference type="ChEBI" id="CHEBI:37565"/>
        <dbReference type="ChEBI" id="CHEBI:71302"/>
        <dbReference type="ChEBI" id="CHEBI:71310"/>
        <dbReference type="EC" id="2.7.7.77"/>
    </reaction>
</comment>
<dbReference type="EMBL" id="NIQC01000015">
    <property type="protein sequence ID" value="OWZ83588.1"/>
    <property type="molecule type" value="Genomic_DNA"/>
</dbReference>
<dbReference type="PANTHER" id="PTHR19136">
    <property type="entry name" value="MOLYBDENUM COFACTOR GUANYLYLTRANSFERASE"/>
    <property type="match status" value="1"/>
</dbReference>
<evidence type="ECO:0000259" key="9">
    <source>
        <dbReference type="Pfam" id="PF12804"/>
    </source>
</evidence>
<dbReference type="GO" id="GO:0006777">
    <property type="term" value="P:Mo-molybdopterin cofactor biosynthetic process"/>
    <property type="evidence" value="ECO:0007669"/>
    <property type="project" value="UniProtKB-KW"/>
</dbReference>
<proteinExistence type="inferred from homology"/>
<organism evidence="10 11">
    <name type="scientific">Natranaerobius trueperi</name>
    <dbReference type="NCBI Taxonomy" id="759412"/>
    <lineage>
        <taxon>Bacteria</taxon>
        <taxon>Bacillati</taxon>
        <taxon>Bacillota</taxon>
        <taxon>Clostridia</taxon>
        <taxon>Natranaerobiales</taxon>
        <taxon>Natranaerobiaceae</taxon>
        <taxon>Natranaerobius</taxon>
    </lineage>
</organism>
<evidence type="ECO:0000256" key="3">
    <source>
        <dbReference type="ARBA" id="ARBA00022723"/>
    </source>
</evidence>
<dbReference type="EC" id="2.7.7.77" evidence="8"/>
<feature type="domain" description="MobA-like NTP transferase" evidence="9">
    <location>
        <begin position="5"/>
        <end position="149"/>
    </location>
</feature>
<evidence type="ECO:0000256" key="6">
    <source>
        <dbReference type="ARBA" id="ARBA00023134"/>
    </source>
</evidence>
<keyword evidence="4 8" id="KW-0547">Nucleotide-binding</keyword>
<dbReference type="GO" id="GO:0005525">
    <property type="term" value="F:GTP binding"/>
    <property type="evidence" value="ECO:0007669"/>
    <property type="project" value="UniProtKB-UniRule"/>
</dbReference>
<dbReference type="OrthoDB" id="9788394at2"/>
<comment type="cofactor">
    <cofactor evidence="8">
        <name>Mg(2+)</name>
        <dbReference type="ChEBI" id="CHEBI:18420"/>
    </cofactor>
</comment>
<dbReference type="AlphaFoldDB" id="A0A226BX21"/>
<dbReference type="GO" id="GO:0061603">
    <property type="term" value="F:molybdenum cofactor guanylyltransferase activity"/>
    <property type="evidence" value="ECO:0007669"/>
    <property type="project" value="UniProtKB-EC"/>
</dbReference>
<feature type="binding site" evidence="8">
    <location>
        <begin position="8"/>
        <end position="10"/>
    </location>
    <ligand>
        <name>GTP</name>
        <dbReference type="ChEBI" id="CHEBI:37565"/>
    </ligand>
</feature>
<comment type="subcellular location">
    <subcellularLocation>
        <location evidence="8">Cytoplasm</location>
    </subcellularLocation>
</comment>
<dbReference type="RefSeq" id="WP_089023709.1">
    <property type="nucleotide sequence ID" value="NZ_NIQC01000015.1"/>
</dbReference>
<dbReference type="Pfam" id="PF12804">
    <property type="entry name" value="NTP_transf_3"/>
    <property type="match status" value="1"/>
</dbReference>